<feature type="region of interest" description="Disordered" evidence="1">
    <location>
        <begin position="1"/>
        <end position="38"/>
    </location>
</feature>
<evidence type="ECO:0000313" key="3">
    <source>
        <dbReference type="Proteomes" id="UP000001640"/>
    </source>
</evidence>
<feature type="compositionally biased region" description="Polar residues" evidence="1">
    <location>
        <begin position="28"/>
        <end position="38"/>
    </location>
</feature>
<dbReference type="RefSeq" id="XP_003673340.1">
    <property type="nucleotide sequence ID" value="XM_003673292.1"/>
</dbReference>
<accession>G0V661</accession>
<dbReference type="EMBL" id="HE576752">
    <property type="protein sequence ID" value="CCC66952.1"/>
    <property type="molecule type" value="Genomic_DNA"/>
</dbReference>
<reference key="2">
    <citation type="submission" date="2011-08" db="EMBL/GenBank/DDBJ databases">
        <title>Genome sequence of Naumovozyma castellii.</title>
        <authorList>
            <person name="Gordon J.L."/>
            <person name="Armisen D."/>
            <person name="Proux-Wera E."/>
            <person name="OhEigeartaigh S.S."/>
            <person name="Byrne K.P."/>
            <person name="Wolfe K.H."/>
        </authorList>
    </citation>
    <scope>NUCLEOTIDE SEQUENCE</scope>
    <source>
        <strain>Type strain:CBS 4309</strain>
    </source>
</reference>
<dbReference type="GeneID" id="96900438"/>
<proteinExistence type="predicted"/>
<gene>
    <name evidence="2" type="primary">NCAS0A03940</name>
    <name evidence="2" type="ordered locus">NCAS_0A03940</name>
</gene>
<feature type="compositionally biased region" description="Polar residues" evidence="1">
    <location>
        <begin position="1"/>
        <end position="21"/>
    </location>
</feature>
<feature type="compositionally biased region" description="Low complexity" evidence="1">
    <location>
        <begin position="499"/>
        <end position="511"/>
    </location>
</feature>
<dbReference type="AlphaFoldDB" id="G0V661"/>
<evidence type="ECO:0000313" key="2">
    <source>
        <dbReference type="EMBL" id="CCC66952.1"/>
    </source>
</evidence>
<dbReference type="Proteomes" id="UP000001640">
    <property type="component" value="Chromosome 1"/>
</dbReference>
<reference evidence="2 3" key="1">
    <citation type="journal article" date="2011" name="Proc. Natl. Acad. Sci. U.S.A.">
        <title>Evolutionary erosion of yeast sex chromosomes by mating-type switching accidents.</title>
        <authorList>
            <person name="Gordon J.L."/>
            <person name="Armisen D."/>
            <person name="Proux-Wera E."/>
            <person name="Oheigeartaigh S.S."/>
            <person name="Byrne K.P."/>
            <person name="Wolfe K.H."/>
        </authorList>
    </citation>
    <scope>NUCLEOTIDE SEQUENCE [LARGE SCALE GENOMIC DNA]</scope>
    <source>
        <strain evidence="3">ATCC 76901 / BCRC 22586 / CBS 4309 / NBRC 1992 / NRRL Y-12630</strain>
    </source>
</reference>
<protein>
    <submittedName>
        <fullName evidence="2">Uncharacterized protein</fullName>
    </submittedName>
</protein>
<keyword evidence="3" id="KW-1185">Reference proteome</keyword>
<dbReference type="KEGG" id="ncs:NCAS_0A03940"/>
<dbReference type="eggNOG" id="ENOG502RC7S">
    <property type="taxonomic scope" value="Eukaryota"/>
</dbReference>
<dbReference type="OMA" id="WDFEDCI"/>
<evidence type="ECO:0000256" key="1">
    <source>
        <dbReference type="SAM" id="MobiDB-lite"/>
    </source>
</evidence>
<sequence length="578" mass="65834">MDNTQTSNIQYPLLTTQQSAMTAPPTPNTTDSHPLSTDTQLLLSKEERIERAIDYMNNEKNKKDKTTMSNRSLSIRNIALLFNVPKSTLYDRLKRGKKQTTAKKGLVAGKVEKVAIVEDPVAKMYANHTPLYTSHQDQMKLSLEREKELVNKIRALYHCLGNTVNLTQMKDHIVHLVDDTPLGKKWSTNFTRRHSDAVIYGLPSNVNSITMSNAKSFRNQFQYLWNCFLPVLQSSIKKLPDDQPLYYIVRSTVNARTVSSVFTCFKLVRNSTSSSSHVKYNFILNSPPKMVLFPMVFDKVQNSTTNDENDVNANIDETIMRAINSVEGQDPIQQQQQRSHPPQNMFKDYRVEKLNEVFNEIYRSLPGMPNAEENITNTSTQKLPFVIYEAFNGQYNWDVETCENLVIDKNNFLSFPWKQNLFQEYISLQMIPIVQDYQASVLPNGKMTTIPTTLIKDLPTSTLNISVLSDMFNKLLLSSSSMSVNDNVMGNFENDDTNSESASTTRSSTSENIDDQLRLEPISDQSSNFLEGSTLTQLRDVVQMINDNEENLYDNMTDPVSREILTVILNKVKTIASQ</sequence>
<organism evidence="2 3">
    <name type="scientific">Naumovozyma castellii</name>
    <name type="common">Yeast</name>
    <name type="synonym">Saccharomyces castellii</name>
    <dbReference type="NCBI Taxonomy" id="27288"/>
    <lineage>
        <taxon>Eukaryota</taxon>
        <taxon>Fungi</taxon>
        <taxon>Dikarya</taxon>
        <taxon>Ascomycota</taxon>
        <taxon>Saccharomycotina</taxon>
        <taxon>Saccharomycetes</taxon>
        <taxon>Saccharomycetales</taxon>
        <taxon>Saccharomycetaceae</taxon>
        <taxon>Naumovozyma</taxon>
    </lineage>
</organism>
<dbReference type="HOGENOM" id="CLU_471071_0_0_1"/>
<dbReference type="InParanoid" id="G0V661"/>
<feature type="region of interest" description="Disordered" evidence="1">
    <location>
        <begin position="488"/>
        <end position="513"/>
    </location>
</feature>
<dbReference type="OrthoDB" id="4207519at2759"/>
<name>G0V661_NAUCA</name>